<gene>
    <name evidence="1" type="ORF">K488DRAFT_45448</name>
</gene>
<protein>
    <submittedName>
        <fullName evidence="1">Lipase</fullName>
    </submittedName>
</protein>
<name>A0ACB8QSB8_9AGAM</name>
<comment type="caution">
    <text evidence="1">The sequence shown here is derived from an EMBL/GenBank/DDBJ whole genome shotgun (WGS) entry which is preliminary data.</text>
</comment>
<proteinExistence type="predicted"/>
<evidence type="ECO:0000313" key="1">
    <source>
        <dbReference type="EMBL" id="KAI0034440.1"/>
    </source>
</evidence>
<dbReference type="Proteomes" id="UP000814128">
    <property type="component" value="Unassembled WGS sequence"/>
</dbReference>
<keyword evidence="2" id="KW-1185">Reference proteome</keyword>
<reference evidence="1" key="1">
    <citation type="submission" date="2021-02" db="EMBL/GenBank/DDBJ databases">
        <authorList>
            <consortium name="DOE Joint Genome Institute"/>
            <person name="Ahrendt S."/>
            <person name="Looney B.P."/>
            <person name="Miyauchi S."/>
            <person name="Morin E."/>
            <person name="Drula E."/>
            <person name="Courty P.E."/>
            <person name="Chicoki N."/>
            <person name="Fauchery L."/>
            <person name="Kohler A."/>
            <person name="Kuo A."/>
            <person name="Labutti K."/>
            <person name="Pangilinan J."/>
            <person name="Lipzen A."/>
            <person name="Riley R."/>
            <person name="Andreopoulos W."/>
            <person name="He G."/>
            <person name="Johnson J."/>
            <person name="Barry K.W."/>
            <person name="Grigoriev I.V."/>
            <person name="Nagy L."/>
            <person name="Hibbett D."/>
            <person name="Henrissat B."/>
            <person name="Matheny P.B."/>
            <person name="Labbe J."/>
            <person name="Martin F."/>
        </authorList>
    </citation>
    <scope>NUCLEOTIDE SEQUENCE</scope>
    <source>
        <strain evidence="1">EC-137</strain>
    </source>
</reference>
<sequence length="293" mass="31242">MFTLAFFVALAFGAPVDIFKNPAPSLQDALGTQQIAAFKPYSYYAAAAYSHPSLTMSWTCGENCAANAKFRPVASGGDGGFTQYWYVGYDPTLNEVIVAHQGTNLTRLEALLVDAGLFFQPLDSTLFPDAPPLALVHSGFAGSHVRVAAATRVAVQRALQTYGTQSVTVVGHSLGAAIGVLNAIYLSHFLSSVVTVKFIGYGMPRVGDGAWAKYADATSASITRINNQEDPIPRLPPLILQYRHTSGEIHIQDPQVWVPCHAGRDNLSPLCSSGDLSALNVTDHSGPYDGVIV</sequence>
<evidence type="ECO:0000313" key="2">
    <source>
        <dbReference type="Proteomes" id="UP000814128"/>
    </source>
</evidence>
<reference evidence="1" key="2">
    <citation type="journal article" date="2022" name="New Phytol.">
        <title>Evolutionary transition to the ectomycorrhizal habit in the genomes of a hyperdiverse lineage of mushroom-forming fungi.</title>
        <authorList>
            <person name="Looney B."/>
            <person name="Miyauchi S."/>
            <person name="Morin E."/>
            <person name="Drula E."/>
            <person name="Courty P.E."/>
            <person name="Kohler A."/>
            <person name="Kuo A."/>
            <person name="LaButti K."/>
            <person name="Pangilinan J."/>
            <person name="Lipzen A."/>
            <person name="Riley R."/>
            <person name="Andreopoulos W."/>
            <person name="He G."/>
            <person name="Johnson J."/>
            <person name="Nolan M."/>
            <person name="Tritt A."/>
            <person name="Barry K.W."/>
            <person name="Grigoriev I.V."/>
            <person name="Nagy L.G."/>
            <person name="Hibbett D."/>
            <person name="Henrissat B."/>
            <person name="Matheny P.B."/>
            <person name="Labbe J."/>
            <person name="Martin F.M."/>
        </authorList>
    </citation>
    <scope>NUCLEOTIDE SEQUENCE</scope>
    <source>
        <strain evidence="1">EC-137</strain>
    </source>
</reference>
<organism evidence="1 2">
    <name type="scientific">Vararia minispora EC-137</name>
    <dbReference type="NCBI Taxonomy" id="1314806"/>
    <lineage>
        <taxon>Eukaryota</taxon>
        <taxon>Fungi</taxon>
        <taxon>Dikarya</taxon>
        <taxon>Basidiomycota</taxon>
        <taxon>Agaricomycotina</taxon>
        <taxon>Agaricomycetes</taxon>
        <taxon>Russulales</taxon>
        <taxon>Lachnocladiaceae</taxon>
        <taxon>Vararia</taxon>
    </lineage>
</organism>
<dbReference type="EMBL" id="MU273500">
    <property type="protein sequence ID" value="KAI0034440.1"/>
    <property type="molecule type" value="Genomic_DNA"/>
</dbReference>
<accession>A0ACB8QSB8</accession>